<dbReference type="EMBL" id="BRXR01000001">
    <property type="protein sequence ID" value="GLC31110.1"/>
    <property type="molecule type" value="Genomic_DNA"/>
</dbReference>
<dbReference type="InterPro" id="IPR025997">
    <property type="entry name" value="SBP_2_dom"/>
</dbReference>
<comment type="subcellular location">
    <subcellularLocation>
        <location evidence="1">Cell envelope</location>
    </subcellularLocation>
</comment>
<dbReference type="RefSeq" id="WP_264850394.1">
    <property type="nucleotide sequence ID" value="NZ_BRXR01000001.1"/>
</dbReference>
<evidence type="ECO:0000259" key="4">
    <source>
        <dbReference type="Pfam" id="PF13407"/>
    </source>
</evidence>
<sequence length="325" mass="35370">MIKKKILFIFSIILIIVTAFNGCSKSNDITSNDNKRNITIIVKMKEGNYWNTVRQGADAAAKEFNANVSFIAADNETDIDDQIKLVNGAIENNVDAIILAASDYEGLGKITDTAHTKKIPVIAIDTEVDSKYIKSFIGTDNVKAGEKAGEALVNVAGVNSNVAIMSFVEGAKNAKQREEGLNKVLSRYPDMKIVAKKYCNSDADTAEKLAKELIQTHENLNAIVALNEAASLGVSKAIDSMKLGGKIKVVAFDNAPDEINLLESGVIQKTIVQNPFSIGYFGVKYAVDSIDGKKIPKEVDTGSKVIDKDNLYLQENQKLIFPFTK</sequence>
<dbReference type="CDD" id="cd20006">
    <property type="entry name" value="PBP1_ABC_sugar_binding-like"/>
    <property type="match status" value="1"/>
</dbReference>
<dbReference type="PANTHER" id="PTHR46847:SF1">
    <property type="entry name" value="D-ALLOSE-BINDING PERIPLASMIC PROTEIN-RELATED"/>
    <property type="match status" value="1"/>
</dbReference>
<reference evidence="5 6" key="1">
    <citation type="journal article" date="2024" name="Int. J. Syst. Evol. Microbiol.">
        <title>Clostridium omnivorum sp. nov., isolated from anoxic soil under the treatment of reductive soil disinfestation.</title>
        <authorList>
            <person name="Ueki A."/>
            <person name="Tonouchi A."/>
            <person name="Kaku N."/>
            <person name="Honma S."/>
            <person name="Ueki K."/>
        </authorList>
    </citation>
    <scope>NUCLEOTIDE SEQUENCE [LARGE SCALE GENOMIC DNA]</scope>
    <source>
        <strain evidence="5 6">E14</strain>
    </source>
</reference>
<accession>A0ABQ5N783</accession>
<comment type="similarity">
    <text evidence="2">Belongs to the bacterial solute-binding protein 2 family.</text>
</comment>
<keyword evidence="6" id="KW-1185">Reference proteome</keyword>
<evidence type="ECO:0000256" key="2">
    <source>
        <dbReference type="ARBA" id="ARBA00007639"/>
    </source>
</evidence>
<name>A0ABQ5N783_9CLOT</name>
<dbReference type="Gene3D" id="3.40.50.2300">
    <property type="match status" value="2"/>
</dbReference>
<dbReference type="InterPro" id="IPR028082">
    <property type="entry name" value="Peripla_BP_I"/>
</dbReference>
<gene>
    <name evidence="5" type="ORF">bsdE14_25200</name>
</gene>
<evidence type="ECO:0000256" key="1">
    <source>
        <dbReference type="ARBA" id="ARBA00004196"/>
    </source>
</evidence>
<evidence type="ECO:0000313" key="5">
    <source>
        <dbReference type="EMBL" id="GLC31110.1"/>
    </source>
</evidence>
<dbReference type="Proteomes" id="UP001208567">
    <property type="component" value="Unassembled WGS sequence"/>
</dbReference>
<dbReference type="PANTHER" id="PTHR46847">
    <property type="entry name" value="D-ALLOSE-BINDING PERIPLASMIC PROTEIN-RELATED"/>
    <property type="match status" value="1"/>
</dbReference>
<protein>
    <recommendedName>
        <fullName evidence="4">Periplasmic binding protein domain-containing protein</fullName>
    </recommendedName>
</protein>
<evidence type="ECO:0000256" key="3">
    <source>
        <dbReference type="ARBA" id="ARBA00022729"/>
    </source>
</evidence>
<organism evidence="5 6">
    <name type="scientific">Clostridium omnivorum</name>
    <dbReference type="NCBI Taxonomy" id="1604902"/>
    <lineage>
        <taxon>Bacteria</taxon>
        <taxon>Bacillati</taxon>
        <taxon>Bacillota</taxon>
        <taxon>Clostridia</taxon>
        <taxon>Eubacteriales</taxon>
        <taxon>Clostridiaceae</taxon>
        <taxon>Clostridium</taxon>
    </lineage>
</organism>
<comment type="caution">
    <text evidence="5">The sequence shown here is derived from an EMBL/GenBank/DDBJ whole genome shotgun (WGS) entry which is preliminary data.</text>
</comment>
<proteinExistence type="inferred from homology"/>
<keyword evidence="3" id="KW-0732">Signal</keyword>
<dbReference type="SUPFAM" id="SSF53822">
    <property type="entry name" value="Periplasmic binding protein-like I"/>
    <property type="match status" value="1"/>
</dbReference>
<feature type="domain" description="Periplasmic binding protein" evidence="4">
    <location>
        <begin position="38"/>
        <end position="294"/>
    </location>
</feature>
<dbReference type="Pfam" id="PF13407">
    <property type="entry name" value="Peripla_BP_4"/>
    <property type="match status" value="1"/>
</dbReference>
<evidence type="ECO:0000313" key="6">
    <source>
        <dbReference type="Proteomes" id="UP001208567"/>
    </source>
</evidence>